<evidence type="ECO:0000313" key="3">
    <source>
        <dbReference type="Proteomes" id="UP001158045"/>
    </source>
</evidence>
<feature type="domain" description="N-acetyltransferase" evidence="1">
    <location>
        <begin position="12"/>
        <end position="159"/>
    </location>
</feature>
<dbReference type="InterPro" id="IPR052777">
    <property type="entry name" value="Acetyltransferase_Enz"/>
</dbReference>
<sequence length="159" mass="18575">MKVVMEDVCEIIEYEDIYQPEVKALNYSWLNKYDLWEPIDDEYLDYPRETAIDFGGFILLARANRKIIGTVFFVPIEDSKMGEVCKLCVSEELQGKGIGEILLKRTIDRVKKNGFEHLILYSNHKLVKALRLYQKVGFEFIEDNGNHYETSDIKMALKL</sequence>
<dbReference type="PANTHER" id="PTHR43305:SF1">
    <property type="entry name" value="FAMILY N-ACETYLTRANSFERASE, PUTATIVE (AFU_ORTHOLOGUE AFUA_2G01380)-RELATED"/>
    <property type="match status" value="1"/>
</dbReference>
<dbReference type="Gene3D" id="3.40.630.30">
    <property type="match status" value="1"/>
</dbReference>
<name>A0ABT6NEJ6_9FIRM</name>
<dbReference type="Pfam" id="PF00583">
    <property type="entry name" value="Acetyltransf_1"/>
    <property type="match status" value="1"/>
</dbReference>
<dbReference type="RefSeq" id="WP_281094712.1">
    <property type="nucleotide sequence ID" value="NZ_JARYZI010000007.1"/>
</dbReference>
<protein>
    <submittedName>
        <fullName evidence="2">GNAT family N-acetyltransferase</fullName>
    </submittedName>
</protein>
<dbReference type="PROSITE" id="PS51186">
    <property type="entry name" value="GNAT"/>
    <property type="match status" value="1"/>
</dbReference>
<dbReference type="PANTHER" id="PTHR43305">
    <property type="entry name" value="FAMILY N-ACETYLTRANSFERASE, PUTATIVE (AFU_ORTHOLOGUE AFUA_2G01380)-RELATED"/>
    <property type="match status" value="1"/>
</dbReference>
<dbReference type="CDD" id="cd04301">
    <property type="entry name" value="NAT_SF"/>
    <property type="match status" value="1"/>
</dbReference>
<dbReference type="InterPro" id="IPR016181">
    <property type="entry name" value="Acyl_CoA_acyltransferase"/>
</dbReference>
<reference evidence="2 3" key="1">
    <citation type="submission" date="2023-04" db="EMBL/GenBank/DDBJ databases">
        <title>Fusibacter bizertensis strain WBS, isolated from littoral bottom sediments of the Arctic seas - biochemical and genomic analysis.</title>
        <authorList>
            <person name="Brioukhanov A.L."/>
        </authorList>
    </citation>
    <scope>NUCLEOTIDE SEQUENCE [LARGE SCALE GENOMIC DNA]</scope>
    <source>
        <strain evidence="2 3">WBS</strain>
    </source>
</reference>
<dbReference type="SUPFAM" id="SSF55729">
    <property type="entry name" value="Acyl-CoA N-acyltransferases (Nat)"/>
    <property type="match status" value="1"/>
</dbReference>
<evidence type="ECO:0000313" key="2">
    <source>
        <dbReference type="EMBL" id="MDH8678821.1"/>
    </source>
</evidence>
<dbReference type="Proteomes" id="UP001158045">
    <property type="component" value="Unassembled WGS sequence"/>
</dbReference>
<accession>A0ABT6NEJ6</accession>
<proteinExistence type="predicted"/>
<gene>
    <name evidence="2" type="ORF">QE109_11715</name>
</gene>
<evidence type="ECO:0000259" key="1">
    <source>
        <dbReference type="PROSITE" id="PS51186"/>
    </source>
</evidence>
<organism evidence="2 3">
    <name type="scientific">Fusibacter bizertensis</name>
    <dbReference type="NCBI Taxonomy" id="1488331"/>
    <lineage>
        <taxon>Bacteria</taxon>
        <taxon>Bacillati</taxon>
        <taxon>Bacillota</taxon>
        <taxon>Clostridia</taxon>
        <taxon>Eubacteriales</taxon>
        <taxon>Eubacteriales Family XII. Incertae Sedis</taxon>
        <taxon>Fusibacter</taxon>
    </lineage>
</organism>
<dbReference type="EMBL" id="JARYZI010000007">
    <property type="protein sequence ID" value="MDH8678821.1"/>
    <property type="molecule type" value="Genomic_DNA"/>
</dbReference>
<keyword evidence="3" id="KW-1185">Reference proteome</keyword>
<comment type="caution">
    <text evidence="2">The sequence shown here is derived from an EMBL/GenBank/DDBJ whole genome shotgun (WGS) entry which is preliminary data.</text>
</comment>
<dbReference type="InterPro" id="IPR000182">
    <property type="entry name" value="GNAT_dom"/>
</dbReference>